<dbReference type="Pfam" id="PF13365">
    <property type="entry name" value="Trypsin_2"/>
    <property type="match status" value="1"/>
</dbReference>
<dbReference type="AlphaFoldDB" id="A0A2M7T7G4"/>
<evidence type="ECO:0000313" key="7">
    <source>
        <dbReference type="Proteomes" id="UP000230956"/>
    </source>
</evidence>
<organism evidence="6 7">
    <name type="scientific">Candidatus Aquicultor secundus</name>
    <dbReference type="NCBI Taxonomy" id="1973895"/>
    <lineage>
        <taxon>Bacteria</taxon>
        <taxon>Bacillati</taxon>
        <taxon>Actinomycetota</taxon>
        <taxon>Candidatus Aquicultoria</taxon>
        <taxon>Candidatus Aquicultorales</taxon>
        <taxon>Candidatus Aquicultoraceae</taxon>
        <taxon>Candidatus Aquicultor</taxon>
    </lineage>
</organism>
<dbReference type="PRINTS" id="PR00834">
    <property type="entry name" value="PROTEASES2C"/>
</dbReference>
<proteinExistence type="inferred from homology"/>
<evidence type="ECO:0000256" key="2">
    <source>
        <dbReference type="ARBA" id="ARBA00022670"/>
    </source>
</evidence>
<comment type="similarity">
    <text evidence="1">Belongs to the peptidase S1C family.</text>
</comment>
<dbReference type="PROSITE" id="PS50106">
    <property type="entry name" value="PDZ"/>
    <property type="match status" value="1"/>
</dbReference>
<dbReference type="Gene3D" id="2.30.42.10">
    <property type="match status" value="1"/>
</dbReference>
<accession>A0A2M7T7G4</accession>
<evidence type="ECO:0000256" key="1">
    <source>
        <dbReference type="ARBA" id="ARBA00010541"/>
    </source>
</evidence>
<keyword evidence="2" id="KW-0645">Protease</keyword>
<dbReference type="PANTHER" id="PTHR22939">
    <property type="entry name" value="SERINE PROTEASE FAMILY S1C HTRA-RELATED"/>
    <property type="match status" value="1"/>
</dbReference>
<evidence type="ECO:0000256" key="3">
    <source>
        <dbReference type="ARBA" id="ARBA00022801"/>
    </source>
</evidence>
<feature type="domain" description="PDZ" evidence="4">
    <location>
        <begin position="76"/>
        <end position="139"/>
    </location>
</feature>
<dbReference type="GO" id="GO:0006508">
    <property type="term" value="P:proteolysis"/>
    <property type="evidence" value="ECO:0007669"/>
    <property type="project" value="UniProtKB-KW"/>
</dbReference>
<evidence type="ECO:0000313" key="6">
    <source>
        <dbReference type="EMBL" id="PIZ38193.1"/>
    </source>
</evidence>
<sequence>MEVTSGIISGVNRIGYGEFKLVQADLSSSMGFSGGPLINSEGKVIGMNSYKSSEPGSEGLTFSIKAEDLKYAIRNFEKYHKIKRAYIGIEVYETLAQRFDVIQEHGIKVSSVVKDSPADRVGIRIDDRIMKINDNTDQIFELWREFWQDRPSYEIRLKPKIEADPELVYVAEADGVIIGTVIGGDDGWWGWIYRVAVSPEFQKRGVAITLVNEMLSRLKARGVNYINLIVAPANAKMLSLLNKFGYMATEDRRLCIRIQ</sequence>
<dbReference type="SUPFAM" id="SSF50494">
    <property type="entry name" value="Trypsin-like serine proteases"/>
    <property type="match status" value="1"/>
</dbReference>
<feature type="domain" description="N-acetyltransferase" evidence="5">
    <location>
        <begin position="127"/>
        <end position="259"/>
    </location>
</feature>
<dbReference type="InterPro" id="IPR001940">
    <property type="entry name" value="Peptidase_S1C"/>
</dbReference>
<reference evidence="7" key="1">
    <citation type="submission" date="2017-09" db="EMBL/GenBank/DDBJ databases">
        <title>Depth-based differentiation of microbial function through sediment-hosted aquifers and enrichment of novel symbionts in the deep terrestrial subsurface.</title>
        <authorList>
            <person name="Probst A.J."/>
            <person name="Ladd B."/>
            <person name="Jarett J.K."/>
            <person name="Geller-Mcgrath D.E."/>
            <person name="Sieber C.M.K."/>
            <person name="Emerson J.B."/>
            <person name="Anantharaman K."/>
            <person name="Thomas B.C."/>
            <person name="Malmstrom R."/>
            <person name="Stieglmeier M."/>
            <person name="Klingl A."/>
            <person name="Woyke T."/>
            <person name="Ryan C.M."/>
            <person name="Banfield J.F."/>
        </authorList>
    </citation>
    <scope>NUCLEOTIDE SEQUENCE [LARGE SCALE GENOMIC DNA]</scope>
</reference>
<dbReference type="PANTHER" id="PTHR22939:SF129">
    <property type="entry name" value="SERINE PROTEASE HTRA2, MITOCHONDRIAL"/>
    <property type="match status" value="1"/>
</dbReference>
<dbReference type="RefSeq" id="WP_286678783.1">
    <property type="nucleotide sequence ID" value="NZ_MNXI01000104.1"/>
</dbReference>
<dbReference type="SUPFAM" id="SSF50156">
    <property type="entry name" value="PDZ domain-like"/>
    <property type="match status" value="1"/>
</dbReference>
<dbReference type="InterPro" id="IPR043504">
    <property type="entry name" value="Peptidase_S1_PA_chymotrypsin"/>
</dbReference>
<dbReference type="CDD" id="cd04301">
    <property type="entry name" value="NAT_SF"/>
    <property type="match status" value="1"/>
</dbReference>
<name>A0A2M7T7G4_9ACTN</name>
<evidence type="ECO:0000259" key="4">
    <source>
        <dbReference type="PROSITE" id="PS50106"/>
    </source>
</evidence>
<dbReference type="SUPFAM" id="SSF55729">
    <property type="entry name" value="Acyl-CoA N-acyltransferases (Nat)"/>
    <property type="match status" value="1"/>
</dbReference>
<evidence type="ECO:0000259" key="5">
    <source>
        <dbReference type="PROSITE" id="PS51186"/>
    </source>
</evidence>
<dbReference type="GO" id="GO:0004252">
    <property type="term" value="F:serine-type endopeptidase activity"/>
    <property type="evidence" value="ECO:0007669"/>
    <property type="project" value="InterPro"/>
</dbReference>
<dbReference type="InterPro" id="IPR009003">
    <property type="entry name" value="Peptidase_S1_PA"/>
</dbReference>
<dbReference type="InterPro" id="IPR000182">
    <property type="entry name" value="GNAT_dom"/>
</dbReference>
<dbReference type="Pfam" id="PF00583">
    <property type="entry name" value="Acetyltransf_1"/>
    <property type="match status" value="1"/>
</dbReference>
<dbReference type="Gene3D" id="3.40.630.30">
    <property type="match status" value="1"/>
</dbReference>
<gene>
    <name evidence="6" type="ORF">COY37_06625</name>
</gene>
<dbReference type="PROSITE" id="PS51186">
    <property type="entry name" value="GNAT"/>
    <property type="match status" value="1"/>
</dbReference>
<comment type="caution">
    <text evidence="6">The sequence shown here is derived from an EMBL/GenBank/DDBJ whole genome shotgun (WGS) entry which is preliminary data.</text>
</comment>
<evidence type="ECO:0008006" key="8">
    <source>
        <dbReference type="Google" id="ProtNLM"/>
    </source>
</evidence>
<protein>
    <recommendedName>
        <fullName evidence="8">GNAT family N-acetyltransferase</fullName>
    </recommendedName>
</protein>
<dbReference type="InterPro" id="IPR036034">
    <property type="entry name" value="PDZ_sf"/>
</dbReference>
<dbReference type="Gene3D" id="2.40.10.10">
    <property type="entry name" value="Trypsin-like serine proteases"/>
    <property type="match status" value="1"/>
</dbReference>
<dbReference type="InterPro" id="IPR001478">
    <property type="entry name" value="PDZ"/>
</dbReference>
<dbReference type="InterPro" id="IPR016181">
    <property type="entry name" value="Acyl_CoA_acyltransferase"/>
</dbReference>
<dbReference type="GO" id="GO:0016747">
    <property type="term" value="F:acyltransferase activity, transferring groups other than amino-acyl groups"/>
    <property type="evidence" value="ECO:0007669"/>
    <property type="project" value="InterPro"/>
</dbReference>
<dbReference type="EMBL" id="PFNG01000157">
    <property type="protein sequence ID" value="PIZ38193.1"/>
    <property type="molecule type" value="Genomic_DNA"/>
</dbReference>
<dbReference type="Proteomes" id="UP000230956">
    <property type="component" value="Unassembled WGS sequence"/>
</dbReference>
<keyword evidence="3" id="KW-0378">Hydrolase</keyword>
<dbReference type="Pfam" id="PF00595">
    <property type="entry name" value="PDZ"/>
    <property type="match status" value="1"/>
</dbReference>